<dbReference type="RefSeq" id="XP_028879594.1">
    <property type="nucleotide sequence ID" value="XM_029029038.1"/>
</dbReference>
<dbReference type="GO" id="GO:0031966">
    <property type="term" value="C:mitochondrial membrane"/>
    <property type="evidence" value="ECO:0007669"/>
    <property type="project" value="UniProtKB-SubCell"/>
</dbReference>
<accession>A0A1X0NLW7</accession>
<dbReference type="Pfam" id="PF00153">
    <property type="entry name" value="Mito_carr"/>
    <property type="match status" value="3"/>
</dbReference>
<organism evidence="11 12">
    <name type="scientific">Trypanosoma theileri</name>
    <dbReference type="NCBI Taxonomy" id="67003"/>
    <lineage>
        <taxon>Eukaryota</taxon>
        <taxon>Discoba</taxon>
        <taxon>Euglenozoa</taxon>
        <taxon>Kinetoplastea</taxon>
        <taxon>Metakinetoplastina</taxon>
        <taxon>Trypanosomatida</taxon>
        <taxon>Trypanosomatidae</taxon>
        <taxon>Trypanosoma</taxon>
    </lineage>
</organism>
<comment type="similarity">
    <text evidence="2 10">Belongs to the mitochondrial carrier (TC 2.A.29) family.</text>
</comment>
<dbReference type="PANTHER" id="PTHR45624">
    <property type="entry name" value="MITOCHONDRIAL BASIC AMINO ACIDS TRANSPORTER-RELATED"/>
    <property type="match status" value="1"/>
</dbReference>
<sequence length="302" mass="33456">MSKEFKNAPIDGSEERKKVLRRFVGGTVGGMFQALCSHPFDTVKSRVQSGMFPGVVSCFHSTWRSEGIRGFYRGLTPPLMMGGIYNSILFSVNQFMMNLLTPEGEDDKAKAPFWRAALSGELTAPIYVLCITPMEKVKVKLQLRKGNTDNTKFTGPISCIRYIVKTEGLSGMFSGYVPTLFSRLAGLPFYFGGYQMAYHSLSDSSIGTTTVGKNLAIPMMSGCVAGTLFWLSNYPFDYVKTQVQAGEGQQRMSQVFITTYKKGGIRAFYKGLSACLLRAIPANASVWLGIEWVTRVMERNGF</sequence>
<dbReference type="OrthoDB" id="14252at2759"/>
<dbReference type="GeneID" id="39988818"/>
<dbReference type="SUPFAM" id="SSF103506">
    <property type="entry name" value="Mitochondrial carrier"/>
    <property type="match status" value="1"/>
</dbReference>
<feature type="repeat" description="Solcar" evidence="9">
    <location>
        <begin position="213"/>
        <end position="296"/>
    </location>
</feature>
<keyword evidence="6" id="KW-1133">Transmembrane helix</keyword>
<reference evidence="11 12" key="1">
    <citation type="submission" date="2017-03" db="EMBL/GenBank/DDBJ databases">
        <title>An alternative strategy for trypanosome survival in the mammalian bloodstream revealed through genome and transcriptome analysis of the ubiquitous bovine parasite Trypanosoma (Megatrypanum) theileri.</title>
        <authorList>
            <person name="Kelly S."/>
            <person name="Ivens A."/>
            <person name="Mott A."/>
            <person name="O'Neill E."/>
            <person name="Emms D."/>
            <person name="Macleod O."/>
            <person name="Voorheis P."/>
            <person name="Matthews J."/>
            <person name="Matthews K."/>
            <person name="Carrington M."/>
        </authorList>
    </citation>
    <scope>NUCLEOTIDE SEQUENCE [LARGE SCALE GENOMIC DNA]</scope>
    <source>
        <strain evidence="11">Edinburgh</strain>
    </source>
</reference>
<dbReference type="EMBL" id="NBCO01000034">
    <property type="protein sequence ID" value="ORC85528.1"/>
    <property type="molecule type" value="Genomic_DNA"/>
</dbReference>
<dbReference type="PANTHER" id="PTHR45624:SF12">
    <property type="entry name" value="MITOCHONDRIAL ORNITHINE TRANSPORTER 1"/>
    <property type="match status" value="1"/>
</dbReference>
<dbReference type="InterPro" id="IPR023395">
    <property type="entry name" value="MCP_dom_sf"/>
</dbReference>
<dbReference type="Gene3D" id="1.50.40.10">
    <property type="entry name" value="Mitochondrial carrier domain"/>
    <property type="match status" value="1"/>
</dbReference>
<keyword evidence="12" id="KW-1185">Reference proteome</keyword>
<dbReference type="InterPro" id="IPR018108">
    <property type="entry name" value="MCP_transmembrane"/>
</dbReference>
<protein>
    <submittedName>
        <fullName evidence="11">Putative mitochondrial carrier protein</fullName>
    </submittedName>
</protein>
<gene>
    <name evidence="11" type="ORF">TM35_000341400</name>
</gene>
<feature type="repeat" description="Solcar" evidence="9">
    <location>
        <begin position="111"/>
        <end position="200"/>
    </location>
</feature>
<evidence type="ECO:0000256" key="1">
    <source>
        <dbReference type="ARBA" id="ARBA00004225"/>
    </source>
</evidence>
<proteinExistence type="inferred from homology"/>
<dbReference type="PROSITE" id="PS50920">
    <property type="entry name" value="SOLCAR"/>
    <property type="match status" value="3"/>
</dbReference>
<evidence type="ECO:0000256" key="6">
    <source>
        <dbReference type="ARBA" id="ARBA00022989"/>
    </source>
</evidence>
<dbReference type="Proteomes" id="UP000192257">
    <property type="component" value="Unassembled WGS sequence"/>
</dbReference>
<dbReference type="GO" id="GO:0000064">
    <property type="term" value="F:L-ornithine transmembrane transporter activity"/>
    <property type="evidence" value="ECO:0007669"/>
    <property type="project" value="TreeGrafter"/>
</dbReference>
<keyword evidence="5" id="KW-0677">Repeat</keyword>
<evidence type="ECO:0000256" key="9">
    <source>
        <dbReference type="PROSITE-ProRule" id="PRU00282"/>
    </source>
</evidence>
<comment type="caution">
    <text evidence="11">The sequence shown here is derived from an EMBL/GenBank/DDBJ whole genome shotgun (WGS) entry which is preliminary data.</text>
</comment>
<keyword evidence="8 9" id="KW-0472">Membrane</keyword>
<evidence type="ECO:0000256" key="8">
    <source>
        <dbReference type="ARBA" id="ARBA00023136"/>
    </source>
</evidence>
<keyword evidence="7" id="KW-0496">Mitochondrion</keyword>
<evidence type="ECO:0000313" key="11">
    <source>
        <dbReference type="EMBL" id="ORC85528.1"/>
    </source>
</evidence>
<dbReference type="InterPro" id="IPR050567">
    <property type="entry name" value="Mitochondrial_Carrier"/>
</dbReference>
<evidence type="ECO:0000313" key="12">
    <source>
        <dbReference type="Proteomes" id="UP000192257"/>
    </source>
</evidence>
<comment type="subcellular location">
    <subcellularLocation>
        <location evidence="1">Mitochondrion membrane</location>
        <topology evidence="1">Multi-pass membrane protein</topology>
    </subcellularLocation>
</comment>
<keyword evidence="4 9" id="KW-0812">Transmembrane</keyword>
<name>A0A1X0NLW7_9TRYP</name>
<evidence type="ECO:0000256" key="4">
    <source>
        <dbReference type="ARBA" id="ARBA00022692"/>
    </source>
</evidence>
<evidence type="ECO:0000256" key="2">
    <source>
        <dbReference type="ARBA" id="ARBA00006375"/>
    </source>
</evidence>
<evidence type="ECO:0000256" key="5">
    <source>
        <dbReference type="ARBA" id="ARBA00022737"/>
    </source>
</evidence>
<evidence type="ECO:0000256" key="7">
    <source>
        <dbReference type="ARBA" id="ARBA00023128"/>
    </source>
</evidence>
<dbReference type="GO" id="GO:1990575">
    <property type="term" value="P:mitochondrial L-ornithine transmembrane transport"/>
    <property type="evidence" value="ECO:0007669"/>
    <property type="project" value="TreeGrafter"/>
</dbReference>
<evidence type="ECO:0000256" key="10">
    <source>
        <dbReference type="RuleBase" id="RU000488"/>
    </source>
</evidence>
<dbReference type="VEuPathDB" id="TriTrypDB:TM35_000341400"/>
<keyword evidence="3 10" id="KW-0813">Transport</keyword>
<evidence type="ECO:0000256" key="3">
    <source>
        <dbReference type="ARBA" id="ARBA00022448"/>
    </source>
</evidence>
<feature type="repeat" description="Solcar" evidence="9">
    <location>
        <begin position="17"/>
        <end position="99"/>
    </location>
</feature>
<dbReference type="AlphaFoldDB" id="A0A1X0NLW7"/>